<dbReference type="Proteomes" id="UP001166585">
    <property type="component" value="Unassembled WGS sequence"/>
</dbReference>
<name>A0ABS5R531_9HYPH</name>
<dbReference type="Pfam" id="PF09898">
    <property type="entry name" value="DUF2125"/>
    <property type="match status" value="1"/>
</dbReference>
<keyword evidence="3" id="KW-1185">Reference proteome</keyword>
<feature type="transmembrane region" description="Helical" evidence="1">
    <location>
        <begin position="22"/>
        <end position="45"/>
    </location>
</feature>
<dbReference type="EMBL" id="JAHCQH010000012">
    <property type="protein sequence ID" value="MBS9475996.1"/>
    <property type="molecule type" value="Genomic_DNA"/>
</dbReference>
<evidence type="ECO:0000256" key="1">
    <source>
        <dbReference type="SAM" id="Phobius"/>
    </source>
</evidence>
<keyword evidence="1" id="KW-0812">Transmembrane</keyword>
<keyword evidence="1" id="KW-0472">Membrane</keyword>
<reference evidence="2" key="1">
    <citation type="submission" date="2021-05" db="EMBL/GenBank/DDBJ databases">
        <authorList>
            <person name="Sun Q."/>
            <person name="Inoue M."/>
        </authorList>
    </citation>
    <scope>NUCLEOTIDE SEQUENCE</scope>
    <source>
        <strain evidence="2">VKM B-3255</strain>
    </source>
</reference>
<dbReference type="InterPro" id="IPR018666">
    <property type="entry name" value="DUF2125"/>
</dbReference>
<keyword evidence="1" id="KW-1133">Transmembrane helix</keyword>
<sequence>MSLPDAPEPASAPSPARRPRPWLMLGLFAFIVIGGLGWTGAWFYASGRVMAEIDGWMAAEATKGRNWSCADRQFGGFPFRFELICTAPTVTFTDPVGGSARAARAHAVAQVWNPRHIIAEFDGPGVISTPANGGDVIANWTLLQVSGVGRGGELDRLSLAANDYALAQGGTTYFTARHAEMHVRHTPGADAATVDIAAGVKGATGLTAGAGTAPIDGDLEMTATQVPDWRAVMLPVARLEAWQAAGGRVKLLEARLSGGGGSMNATGEIGLDAQRRPIGTINLAMSNAPALMGALSAAGLMPPFMVNLAPALSVVGMPGTLDGAPASTFPFTFRDGRIFLGMLPLGKVGPVY</sequence>
<dbReference type="RefSeq" id="WP_213753854.1">
    <property type="nucleotide sequence ID" value="NZ_JAHCQH010000012.1"/>
</dbReference>
<organism evidence="2 3">
    <name type="scientific">Ancylobacter radicis</name>
    <dbReference type="NCBI Taxonomy" id="2836179"/>
    <lineage>
        <taxon>Bacteria</taxon>
        <taxon>Pseudomonadati</taxon>
        <taxon>Pseudomonadota</taxon>
        <taxon>Alphaproteobacteria</taxon>
        <taxon>Hyphomicrobiales</taxon>
        <taxon>Xanthobacteraceae</taxon>
        <taxon>Ancylobacter</taxon>
    </lineage>
</organism>
<comment type="caution">
    <text evidence="2">The sequence shown here is derived from an EMBL/GenBank/DDBJ whole genome shotgun (WGS) entry which is preliminary data.</text>
</comment>
<evidence type="ECO:0000313" key="3">
    <source>
        <dbReference type="Proteomes" id="UP001166585"/>
    </source>
</evidence>
<protein>
    <submittedName>
        <fullName evidence="2">DUF2125 domain-containing protein</fullName>
    </submittedName>
</protein>
<accession>A0ABS5R531</accession>
<evidence type="ECO:0000313" key="2">
    <source>
        <dbReference type="EMBL" id="MBS9475996.1"/>
    </source>
</evidence>
<proteinExistence type="predicted"/>
<gene>
    <name evidence="2" type="ORF">KIP89_02630</name>
</gene>